<evidence type="ECO:0000313" key="9">
    <source>
        <dbReference type="Proteomes" id="UP001220670"/>
    </source>
</evidence>
<feature type="region of interest" description="Disordered" evidence="6">
    <location>
        <begin position="1721"/>
        <end position="1749"/>
    </location>
</feature>
<evidence type="ECO:0000256" key="6">
    <source>
        <dbReference type="SAM" id="MobiDB-lite"/>
    </source>
</evidence>
<gene>
    <name evidence="8" type="ORF">PO250_11025</name>
</gene>
<dbReference type="Gene3D" id="2.60.40.4300">
    <property type="match status" value="6"/>
</dbReference>
<feature type="region of interest" description="Disordered" evidence="6">
    <location>
        <begin position="2285"/>
        <end position="2416"/>
    </location>
</feature>
<dbReference type="RefSeq" id="WP_272208698.1">
    <property type="nucleotide sequence ID" value="NZ_JAQOMW010000017.1"/>
</dbReference>
<dbReference type="PROSITE" id="PS50847">
    <property type="entry name" value="GRAM_POS_ANCHORING"/>
    <property type="match status" value="1"/>
</dbReference>
<evidence type="ECO:0000256" key="5">
    <source>
        <dbReference type="ARBA" id="ARBA00023088"/>
    </source>
</evidence>
<evidence type="ECO:0000256" key="4">
    <source>
        <dbReference type="ARBA" id="ARBA00022737"/>
    </source>
</evidence>
<dbReference type="Pfam" id="PF06458">
    <property type="entry name" value="MucBP"/>
    <property type="match status" value="4"/>
</dbReference>
<dbReference type="EMBL" id="JAQONE010000028">
    <property type="protein sequence ID" value="MDC2830803.1"/>
    <property type="molecule type" value="Genomic_DNA"/>
</dbReference>
<feature type="compositionally biased region" description="Polar residues" evidence="6">
    <location>
        <begin position="1899"/>
        <end position="1913"/>
    </location>
</feature>
<dbReference type="Proteomes" id="UP001220670">
    <property type="component" value="Unassembled WGS sequence"/>
</dbReference>
<feature type="compositionally biased region" description="Polar residues" evidence="6">
    <location>
        <begin position="2343"/>
        <end position="2394"/>
    </location>
</feature>
<feature type="compositionally biased region" description="Polar residues" evidence="6">
    <location>
        <begin position="120"/>
        <end position="144"/>
    </location>
</feature>
<feature type="region of interest" description="Disordered" evidence="6">
    <location>
        <begin position="1053"/>
        <end position="1081"/>
    </location>
</feature>
<dbReference type="InterPro" id="IPR009459">
    <property type="entry name" value="MucBP_dom"/>
</dbReference>
<dbReference type="InterPro" id="IPR041558">
    <property type="entry name" value="MucBP_2"/>
</dbReference>
<evidence type="ECO:0000256" key="2">
    <source>
        <dbReference type="ARBA" id="ARBA00022525"/>
    </source>
</evidence>
<feature type="region of interest" description="Disordered" evidence="6">
    <location>
        <begin position="1181"/>
        <end position="1222"/>
    </location>
</feature>
<organism evidence="8 9">
    <name type="scientific">Limosilactobacillus mucosae</name>
    <name type="common">Lactobacillus mucosae</name>
    <dbReference type="NCBI Taxonomy" id="97478"/>
    <lineage>
        <taxon>Bacteria</taxon>
        <taxon>Bacillati</taxon>
        <taxon>Bacillota</taxon>
        <taxon>Bacilli</taxon>
        <taxon>Lactobacillales</taxon>
        <taxon>Lactobacillaceae</taxon>
        <taxon>Limosilactobacillus</taxon>
    </lineage>
</organism>
<dbReference type="Gene3D" id="3.10.20.470">
    <property type="match status" value="3"/>
</dbReference>
<feature type="domain" description="Gram-positive cocci surface proteins LPxTG" evidence="7">
    <location>
        <begin position="2408"/>
        <end position="2444"/>
    </location>
</feature>
<name>A0AAJ1MCS9_LIMMU</name>
<keyword evidence="5" id="KW-0572">Peptidoglycan-anchor</keyword>
<feature type="region of interest" description="Disordered" evidence="6">
    <location>
        <begin position="1323"/>
        <end position="1351"/>
    </location>
</feature>
<keyword evidence="3" id="KW-0732">Signal</keyword>
<feature type="region of interest" description="Disordered" evidence="6">
    <location>
        <begin position="1868"/>
        <end position="1922"/>
    </location>
</feature>
<accession>A0AAJ1MCS9</accession>
<feature type="region of interest" description="Disordered" evidence="6">
    <location>
        <begin position="1769"/>
        <end position="1789"/>
    </location>
</feature>
<dbReference type="Gene3D" id="3.10.20.320">
    <property type="entry name" value="Putative peptidoglycan bound protein (lpxtg motif)"/>
    <property type="match status" value="4"/>
</dbReference>
<dbReference type="InterPro" id="IPR041495">
    <property type="entry name" value="Mub_B2"/>
</dbReference>
<dbReference type="Pfam" id="PF17965">
    <property type="entry name" value="MucBP_2"/>
    <property type="match status" value="3"/>
</dbReference>
<proteinExistence type="predicted"/>
<feature type="region of interest" description="Disordered" evidence="6">
    <location>
        <begin position="1489"/>
        <end position="1513"/>
    </location>
</feature>
<feature type="compositionally biased region" description="Polar residues" evidence="6">
    <location>
        <begin position="78"/>
        <end position="110"/>
    </location>
</feature>
<dbReference type="NCBIfam" id="TIGR01168">
    <property type="entry name" value="YSIRK_signal"/>
    <property type="match status" value="1"/>
</dbReference>
<evidence type="ECO:0000256" key="3">
    <source>
        <dbReference type="ARBA" id="ARBA00022729"/>
    </source>
</evidence>
<keyword evidence="1" id="KW-0134">Cell wall</keyword>
<feature type="compositionally biased region" description="Low complexity" evidence="6">
    <location>
        <begin position="1738"/>
        <end position="1749"/>
    </location>
</feature>
<feature type="region of interest" description="Disordered" evidence="6">
    <location>
        <begin position="47"/>
        <end position="175"/>
    </location>
</feature>
<feature type="region of interest" description="Disordered" evidence="6">
    <location>
        <begin position="1594"/>
        <end position="1615"/>
    </location>
</feature>
<feature type="compositionally biased region" description="Low complexity" evidence="6">
    <location>
        <begin position="2331"/>
        <end position="2342"/>
    </location>
</feature>
<feature type="region of interest" description="Disordered" evidence="6">
    <location>
        <begin position="2048"/>
        <end position="2067"/>
    </location>
</feature>
<evidence type="ECO:0000313" key="8">
    <source>
        <dbReference type="EMBL" id="MDC2830803.1"/>
    </source>
</evidence>
<dbReference type="Pfam" id="PF00746">
    <property type="entry name" value="Gram_pos_anchor"/>
    <property type="match status" value="1"/>
</dbReference>
<dbReference type="Pfam" id="PF04650">
    <property type="entry name" value="YSIRK_signal"/>
    <property type="match status" value="1"/>
</dbReference>
<reference evidence="8" key="1">
    <citation type="submission" date="2023-01" db="EMBL/GenBank/DDBJ databases">
        <title>Genome analysis of 13 Lactobacillus isolated from gut of wild boar.</title>
        <authorList>
            <person name="Papp P."/>
            <person name="Libisch B."/>
            <person name="Nagy T."/>
            <person name="Olasz F."/>
        </authorList>
    </citation>
    <scope>NUCLEOTIDE SEQUENCE</scope>
    <source>
        <strain evidence="8">F146</strain>
    </source>
</reference>
<sequence length="2444" mass="264558">MVSKNNYRLMMERCFSHQQHWGLRKLSIGVASVLLGTAIIAQGSAYADTQTKPADSSENSADKTADNSMISGNKYVLKSSNASPVDNGASVNDGTPASPAKSTVTNSSAVNGEDEDINGVPTTFTRAKSAVTGNSDNNPTSNESGEYWPDTKGASIKDYDKTTSTDFSTDKASSENAVIDPSTIKGYDQEYSDTPNLMHKQDLHLYVNGKEVDISTLQDDDSLNKNSEYPNHSSKGHARLIKTSDFGPNTYFYARNAVQKYNQITGEIDHYDVKWTLESVNYANEQALLAFGIKGILDSGGNLLFNVGSGWQVAKRGNFANTHLQFFKEINTDKFVNQDGTLKETVAYAIKNGDIAATALKIHEGFLDLDSDEAIEITESAVKHVLVDDSSTLAYQKTSDGYLAITRTYNNVSNFDNSDKVAVLLELDVPEKGFDLSIATTGPSVKGEISGGSKVAPAVLDTAAYLKTLTVNYYALDENGNSTTTKLKDTKTAHNFIGKSYGLQNTDQDRDGKQDPFNYSAPQEITDQDGTTWKLVETKTTGNNLKNHTYQDCLNVINYYYQKSKVSKQGTESVTYKFYSDQKKTKLVKEIVNTPVYQDGKWQWQVKETDYDQGKETHQTTITDRPIEDLNADQATVKFTGTINYDKNGKATSTTTWDANDRTYGTIKTPVVVGYTPDKDSVGGEKVLPNDSSLNRVYEVVYTQNRYRLKKDEKSKTVIRTINYVDSVTGEAIPTELEPSVTQQATLTRSVIYDNKGNKIGYGTVSEDGTSYTLDDSWKVADQTWTKQDSADLSDYGYTAPDRASVAAVTVDGDTTSVTEKVCYGHQTVPVTPENPGTPGKPINPKGNVDYPDGVAKKDLTAKVKRTINYVDEDGNKVDGAPDRTSSYVQTAEFTRTAIVDKVTGKILGYDTDNDGKVDTESADRAWTPTEKTLEAVKSADPSSVGYDKVDKSTVESLVVTPGQAVAPVPVTYSNNQVSGKIRYIDDTTGVELDSDTLPTGKVGSKINYTTEDKIKSYEKQGYELVSSDFTDGSQVYEKEGNNFVVKLKHKTQTITPNDPNPVTPGEPINPDDPNSPVYGEETDRKNLVKDASQTIHYVGAGDDTPADNVVTQKDVFTRTVTIDKVTGKILSYTDWTGEKTFNNVDTPVVDGYHADKKVAGGLTATVDEPDVEETVTYAPNGKLVPVDPNGKPIPGADTPTYPTDPNDSTKVVPNEPIPDVPNWTPVDPSPVTPSNPGDDTQVPYNQVSGKIRYIDDTTGVELDSDTLPTGKVGSKINYTTEDKIKSYEKQGYELVSSDFTDGSQVYEKEGNNFVVKLKHKTQTITPNDPNPVTPGEPINPDDPNSPVYGEETDRKNLVKDASQTIHYVGAGDDTPADNVVTQKDAFTRTVTIDKVTGKILSITPWSTKTFNTVNTPVIDGYHANKKTAGGLTATVDKPNVEDTVTYAPNGKLVPVDPNGNLIPGADTPTYPTDPNDPTKVVPNEPIPDVPNWTPVDPRPVTPSNPGDDTPVPYKQVVSGTIKYVDETTGKTLSSEDLPEGTVGSKINYTTGDKIKSYEDQGYELVSSDFTDGSQVYEKEGNDFVVKLKHKTQTITPNDPNPVTPGQPINPNDPDSPVYPTDIDRGNLVKDASQTIHYVGAGDGTPADNVVPQKDAFTRTVTIDKVTGKVQSYTDWTGEKTFNTVDTPVVEGYHADKKVAGGLTATVDNPDVEETVTYAPNGKLVPVDPNGNLIPGADTPTYPTDPNDPTKVVPNEPIPDVPNWTPVDPRPVTPSNPGENTPVPYTKDETPEVKYGLTEKFVDEDGNELLPSESKGTDYKTGDSYDVTKDAKVITGYVLVKTTDTTGTFTDGDKTAVFTYKKIGKIIPVDPNGNPIPGADTPSYQNDPNDPSKVIPKETTPTVPGYTPSTPSVTPEDPTKNTPVQYTQNQYGLTEKFVDEGGNDVAPSETKGTDYKTGDSYDVTKDAKVITGYVLVKTTGTTGTFTDGDKTAVFTYKKVGKIVPVDPNGNPIPGADTPSYQNDPNDPSKVVPNEPIPDVPNWTPVDPSLVTPSNPGEDTPVPYTKDETPEVKYGLTEKFVDEDGNELSPSVNKDNSYKSGDGFDVTGDAKVINGYVLVKQDNTKGTFGNGDETATFIYKKIGKIIPVDPNGTPIPGADTPIYQNDPDDPTKVMPNEPTPEVPGYTPSTPSMTPEDPTKDTPVPYTQNQYGLTEKFVDEDGNELSPSVNKGSSYKNGEGFDVTGDAKVINGYVLVKQDNTKGTFGNGDETATFIYKKIGKIIPVDPNGNPIPGADTPIYQNDPDDPTKVVPNERIPEVPGYTPVDPSPITPADPTVDTPVPYTKNETPTTPDQPNDSIVPNDSKHLATSTPRNQSISTVPGDSTQRATVSNSVTAERSAAVGSEKEATLPQTGNDETQAKAAMGLGLTSLGTMMAMFGLKKRRHN</sequence>
<feature type="compositionally biased region" description="Basic and acidic residues" evidence="6">
    <location>
        <begin position="155"/>
        <end position="173"/>
    </location>
</feature>
<dbReference type="InterPro" id="IPR019931">
    <property type="entry name" value="LPXTG_anchor"/>
</dbReference>
<keyword evidence="2" id="KW-0964">Secreted</keyword>
<dbReference type="Pfam" id="PF17966">
    <property type="entry name" value="Muc_B2"/>
    <property type="match status" value="6"/>
</dbReference>
<dbReference type="InterPro" id="IPR005877">
    <property type="entry name" value="YSIRK_signal_dom"/>
</dbReference>
<protein>
    <submittedName>
        <fullName evidence="8">MucBP domain-containing protein</fullName>
    </submittedName>
</protein>
<evidence type="ECO:0000259" key="7">
    <source>
        <dbReference type="PROSITE" id="PS50847"/>
    </source>
</evidence>
<feature type="region of interest" description="Disordered" evidence="6">
    <location>
        <begin position="2152"/>
        <end position="2201"/>
    </location>
</feature>
<feature type="compositionally biased region" description="Polar residues" evidence="6">
    <location>
        <begin position="1201"/>
        <end position="1212"/>
    </location>
</feature>
<feature type="region of interest" description="Disordered" evidence="6">
    <location>
        <begin position="828"/>
        <end position="854"/>
    </location>
</feature>
<keyword evidence="4" id="KW-0677">Repeat</keyword>
<feature type="region of interest" description="Disordered" evidence="6">
    <location>
        <begin position="2005"/>
        <end position="2036"/>
    </location>
</feature>
<feature type="compositionally biased region" description="Polar residues" evidence="6">
    <location>
        <begin position="47"/>
        <end position="59"/>
    </location>
</feature>
<comment type="caution">
    <text evidence="8">The sequence shown here is derived from an EMBL/GenBank/DDBJ whole genome shotgun (WGS) entry which is preliminary data.</text>
</comment>
<evidence type="ECO:0000256" key="1">
    <source>
        <dbReference type="ARBA" id="ARBA00022512"/>
    </source>
</evidence>